<evidence type="ECO:0000313" key="3">
    <source>
        <dbReference type="Proteomes" id="UP001181693"/>
    </source>
</evidence>
<keyword evidence="3" id="KW-1185">Reference proteome</keyword>
<dbReference type="AlphaFoldDB" id="A0AAV2ZZK9"/>
<evidence type="ECO:0000313" key="2">
    <source>
        <dbReference type="EMBL" id="DBA17567.1"/>
    </source>
</evidence>
<keyword evidence="1" id="KW-0812">Transmembrane</keyword>
<keyword evidence="1" id="KW-1133">Transmembrane helix</keyword>
<gene>
    <name evidence="2" type="ORF">GDO54_002993</name>
</gene>
<organism evidence="2 3">
    <name type="scientific">Pyxicephalus adspersus</name>
    <name type="common">African bullfrog</name>
    <dbReference type="NCBI Taxonomy" id="30357"/>
    <lineage>
        <taxon>Eukaryota</taxon>
        <taxon>Metazoa</taxon>
        <taxon>Chordata</taxon>
        <taxon>Craniata</taxon>
        <taxon>Vertebrata</taxon>
        <taxon>Euteleostomi</taxon>
        <taxon>Amphibia</taxon>
        <taxon>Batrachia</taxon>
        <taxon>Anura</taxon>
        <taxon>Neobatrachia</taxon>
        <taxon>Ranoidea</taxon>
        <taxon>Pyxicephalidae</taxon>
        <taxon>Pyxicephalinae</taxon>
        <taxon>Pyxicephalus</taxon>
    </lineage>
</organism>
<accession>A0AAV2ZZK9</accession>
<proteinExistence type="predicted"/>
<comment type="caution">
    <text evidence="2">The sequence shown here is derived from an EMBL/GenBank/DDBJ whole genome shotgun (WGS) entry which is preliminary data.</text>
</comment>
<keyword evidence="1" id="KW-0472">Membrane</keyword>
<name>A0AAV2ZZK9_PYXAD</name>
<evidence type="ECO:0000256" key="1">
    <source>
        <dbReference type="SAM" id="Phobius"/>
    </source>
</evidence>
<dbReference type="Proteomes" id="UP001181693">
    <property type="component" value="Unassembled WGS sequence"/>
</dbReference>
<dbReference type="EMBL" id="DYDO01000010">
    <property type="protein sequence ID" value="DBA17567.1"/>
    <property type="molecule type" value="Genomic_DNA"/>
</dbReference>
<feature type="transmembrane region" description="Helical" evidence="1">
    <location>
        <begin position="59"/>
        <end position="78"/>
    </location>
</feature>
<protein>
    <submittedName>
        <fullName evidence="2">Uncharacterized protein</fullName>
    </submittedName>
</protein>
<reference evidence="2" key="1">
    <citation type="thesis" date="2020" institute="ProQuest LLC" country="789 East Eisenhower Parkway, Ann Arbor, MI, USA">
        <title>Comparative Genomics and Chromosome Evolution.</title>
        <authorList>
            <person name="Mudd A.B."/>
        </authorList>
    </citation>
    <scope>NUCLEOTIDE SEQUENCE</scope>
    <source>
        <strain evidence="2">1538</strain>
        <tissue evidence="2">Blood</tissue>
    </source>
</reference>
<sequence length="110" mass="12987">MLVLHIQNGIKKAEARFLYPERKYFYSDPGVRMLLCSAGNMERKTATPLIPKRLYCCSQMIYCSFHILFFFIYTLFTISKAQVYWRLKVSLHLDKCDPWGQADKSLNNNH</sequence>